<dbReference type="NCBIfam" id="TIGR04057">
    <property type="entry name" value="SusC_RagA_signa"/>
    <property type="match status" value="1"/>
</dbReference>
<dbReference type="NCBIfam" id="TIGR04056">
    <property type="entry name" value="OMP_RagA_SusC"/>
    <property type="match status" value="1"/>
</dbReference>
<feature type="domain" description="TonB-dependent receptor plug" evidence="2">
    <location>
        <begin position="142"/>
        <end position="250"/>
    </location>
</feature>
<evidence type="ECO:0000313" key="3">
    <source>
        <dbReference type="EMBL" id="QIU94660.1"/>
    </source>
</evidence>
<comment type="subcellular location">
    <subcellularLocation>
        <location evidence="1">Cell outer membrane</location>
        <topology evidence="1">Multi-pass membrane protein</topology>
    </subcellularLocation>
</comment>
<dbReference type="InterPro" id="IPR023996">
    <property type="entry name" value="TonB-dep_OMP_SusC/RagA"/>
</dbReference>
<dbReference type="InterPro" id="IPR023997">
    <property type="entry name" value="TonB-dep_OMP_SusC/RagA_CS"/>
</dbReference>
<evidence type="ECO:0000313" key="4">
    <source>
        <dbReference type="Proteomes" id="UP000501780"/>
    </source>
</evidence>
<accession>A0A6H0KMR6</accession>
<evidence type="ECO:0000259" key="2">
    <source>
        <dbReference type="Pfam" id="PF07715"/>
    </source>
</evidence>
<dbReference type="KEGG" id="bfc:BacF7301_11145"/>
<organism evidence="3 4">
    <name type="scientific">Bacteroides faecium</name>
    <dbReference type="NCBI Taxonomy" id="2715212"/>
    <lineage>
        <taxon>Bacteria</taxon>
        <taxon>Pseudomonadati</taxon>
        <taxon>Bacteroidota</taxon>
        <taxon>Bacteroidia</taxon>
        <taxon>Bacteroidales</taxon>
        <taxon>Bacteroidaceae</taxon>
        <taxon>Bacteroides</taxon>
    </lineage>
</organism>
<name>A0A6H0KMR6_9BACE</name>
<dbReference type="Pfam" id="PF13715">
    <property type="entry name" value="CarbopepD_reg_2"/>
    <property type="match status" value="1"/>
</dbReference>
<evidence type="ECO:0000256" key="1">
    <source>
        <dbReference type="PROSITE-ProRule" id="PRU01360"/>
    </source>
</evidence>
<dbReference type="FunFam" id="2.170.130.10:FF:000003">
    <property type="entry name" value="SusC/RagA family TonB-linked outer membrane protein"/>
    <property type="match status" value="1"/>
</dbReference>
<dbReference type="PROSITE" id="PS52016">
    <property type="entry name" value="TONB_DEPENDENT_REC_3"/>
    <property type="match status" value="1"/>
</dbReference>
<proteinExistence type="inferred from homology"/>
<dbReference type="SUPFAM" id="SSF49464">
    <property type="entry name" value="Carboxypeptidase regulatory domain-like"/>
    <property type="match status" value="1"/>
</dbReference>
<dbReference type="GO" id="GO:0009279">
    <property type="term" value="C:cell outer membrane"/>
    <property type="evidence" value="ECO:0007669"/>
    <property type="project" value="UniProtKB-SubCell"/>
</dbReference>
<dbReference type="InterPro" id="IPR037066">
    <property type="entry name" value="Plug_dom_sf"/>
</dbReference>
<keyword evidence="3" id="KW-0675">Receptor</keyword>
<dbReference type="InterPro" id="IPR039426">
    <property type="entry name" value="TonB-dep_rcpt-like"/>
</dbReference>
<dbReference type="Pfam" id="PF07715">
    <property type="entry name" value="Plug"/>
    <property type="match status" value="1"/>
</dbReference>
<comment type="similarity">
    <text evidence="1">Belongs to the TonB-dependent receptor family.</text>
</comment>
<keyword evidence="1" id="KW-0813">Transport</keyword>
<reference evidence="3 4" key="1">
    <citation type="submission" date="2020-03" db="EMBL/GenBank/DDBJ databases">
        <title>Genomic analysis of Bacteroides faecium CBA7301.</title>
        <authorList>
            <person name="Kim J."/>
            <person name="Roh S.W."/>
        </authorList>
    </citation>
    <scope>NUCLEOTIDE SEQUENCE [LARGE SCALE GENOMIC DNA]</scope>
    <source>
        <strain evidence="3 4">CBA7301</strain>
    </source>
</reference>
<dbReference type="EMBL" id="CP050831">
    <property type="protein sequence ID" value="QIU94660.1"/>
    <property type="molecule type" value="Genomic_DNA"/>
</dbReference>
<protein>
    <submittedName>
        <fullName evidence="3">TonB-dependent receptor</fullName>
    </submittedName>
</protein>
<sequence length="1066" mass="120203">MNHAKTNSLRKSRWNLWRMTAMLFVLLFVHLSTQAKDIESVQQQKMYTIKGVILDDKTNEPIIGANVKVIGTSLGTVTDLDGNYQLKVPSSATKIEFSYIGYKKLEVSFYPDKLNDFRVINLQEDSQTLGEVTVVAFSKQKKESVISSISTIKPAELKVPSSNLTTALAGRVAGLISYQRSGEPGKDNADFFVRGVTTFGYKADPLILIDGVELTSTDLARLQPDDIESFSIMKDATSSALYGARGANGVILVTTKEGTEGKLKISVRFENSFATPTKKIDIADPITYMRMHNEAVTTRNPLAAQPYSQEKIDNTIAGTNPYMYPAVDWYNMLFKNMTSNQRFNMNLSGGGKVARYYLAVTYNRDNGILKVDKRNNFNSNIALDKISVRSNVNLNLTKSTEMIIRINANFDDYSGPIDGGEGMFNKVMRANPVLYPAYYAPDEANAYTDHILFGNTATANYINPYADMVKGYKEYSRTVVLAQAEIKQNFDFITKGLTARVMANTTRTSYFDLSRAYSPYYYVISKYDKMDKTYTLSNTNENSAKEWLVYKPGDKIIESTFYLEAAAQYDRTFAEKHSVGGLLVYTMKTSLVGSAKDLPKSLPYRNIGLAGRFTYGYDSRYFIEGNFGYNGSERFAKKHRFGFFPSIGAGWMISNENFFKPLSKVLTQLKLKATYGLVGNDAIGNENDRFFYMSQVNQGAGTAPGFGVNFNGPAYRPTTSITRYANDDITWEVAKKMNLGIEATVLNDLNVQLEYFREDRSNILMKRESITPEMGLEAEIKANLGKAYAHGIDASLDYNKYFKNSLWLTGRFNFTYSTSKYKVYEEPDYPDAPWRSHINHSLGQTWGYIAERLFIDQADVDNSPKQFGEYLAGDIKYRDINGDGIINENDQAPIGYPTSPEIIYGFGLSAGYKGFDASFFFQGLARESFWIDQKTTAPFVDTDDVKEVISNNALLNVYANDHWSETNQNPYALWPRLSNTLVDNNNKTSTWFMRDGSFLRLKQVEIGYSLPDKVLHKLRMTNLRIYLSGTNLLTFSKFKLWDAEMAGKGLGYPIQRTYNIGLQLSF</sequence>
<dbReference type="Proteomes" id="UP000501780">
    <property type="component" value="Chromosome"/>
</dbReference>
<keyword evidence="4" id="KW-1185">Reference proteome</keyword>
<dbReference type="Gene3D" id="2.170.130.10">
    <property type="entry name" value="TonB-dependent receptor, plug domain"/>
    <property type="match status" value="1"/>
</dbReference>
<dbReference type="Gene3D" id="2.60.40.1120">
    <property type="entry name" value="Carboxypeptidase-like, regulatory domain"/>
    <property type="match status" value="1"/>
</dbReference>
<keyword evidence="1" id="KW-0812">Transmembrane</keyword>
<keyword evidence="1" id="KW-1134">Transmembrane beta strand</keyword>
<dbReference type="InterPro" id="IPR012910">
    <property type="entry name" value="Plug_dom"/>
</dbReference>
<dbReference type="InterPro" id="IPR008969">
    <property type="entry name" value="CarboxyPept-like_regulatory"/>
</dbReference>
<keyword evidence="1" id="KW-0998">Cell outer membrane</keyword>
<dbReference type="AlphaFoldDB" id="A0A6H0KMR6"/>
<keyword evidence="1" id="KW-0472">Membrane</keyword>
<gene>
    <name evidence="3" type="ORF">BacF7301_11145</name>
</gene>
<dbReference type="SUPFAM" id="SSF56935">
    <property type="entry name" value="Porins"/>
    <property type="match status" value="1"/>
</dbReference>